<sequence>MAIISKKFQIMLKIRRGLNLAKFMTKLSKIPHFEILKES</sequence>
<dbReference type="AlphaFoldDB" id="C8PL37"/>
<dbReference type="EMBL" id="ACYG01000031">
    <property type="protein sequence ID" value="EEV16452.1"/>
    <property type="molecule type" value="Genomic_DNA"/>
</dbReference>
<keyword evidence="2" id="KW-1185">Reference proteome</keyword>
<accession>C8PL37</accession>
<reference evidence="1 2" key="1">
    <citation type="submission" date="2009-07" db="EMBL/GenBank/DDBJ databases">
        <authorList>
            <person name="Madupu R."/>
            <person name="Sebastian Y."/>
            <person name="Durkin A.S."/>
            <person name="Torralba M."/>
            <person name="Methe B."/>
            <person name="Sutton G.G."/>
            <person name="Strausberg R.L."/>
            <person name="Nelson K.E."/>
        </authorList>
    </citation>
    <scope>NUCLEOTIDE SEQUENCE [LARGE SCALE GENOMIC DNA]</scope>
    <source>
        <strain evidence="1 2">RM3268</strain>
    </source>
</reference>
<proteinExistence type="predicted"/>
<comment type="caution">
    <text evidence="1">The sequence shown here is derived from an EMBL/GenBank/DDBJ whole genome shotgun (WGS) entry which is preliminary data.</text>
</comment>
<name>C8PL37_9BACT</name>
<gene>
    <name evidence="1" type="ORF">CAMGR0001_2827</name>
</gene>
<organism evidence="1 2">
    <name type="scientific">Campylobacter gracilis RM3268</name>
    <dbReference type="NCBI Taxonomy" id="553220"/>
    <lineage>
        <taxon>Bacteria</taxon>
        <taxon>Pseudomonadati</taxon>
        <taxon>Campylobacterota</taxon>
        <taxon>Epsilonproteobacteria</taxon>
        <taxon>Campylobacterales</taxon>
        <taxon>Campylobacteraceae</taxon>
        <taxon>Campylobacter</taxon>
    </lineage>
</organism>
<dbReference type="Proteomes" id="UP000005709">
    <property type="component" value="Unassembled WGS sequence"/>
</dbReference>
<evidence type="ECO:0000313" key="1">
    <source>
        <dbReference type="EMBL" id="EEV16452.1"/>
    </source>
</evidence>
<protein>
    <submittedName>
        <fullName evidence="1">Uncharacterized protein</fullName>
    </submittedName>
</protein>
<evidence type="ECO:0000313" key="2">
    <source>
        <dbReference type="Proteomes" id="UP000005709"/>
    </source>
</evidence>